<dbReference type="EnsemblBacteria" id="CAD71573">
    <property type="protein sequence ID" value="CAD71573"/>
    <property type="gene ID" value="RB423"/>
</dbReference>
<dbReference type="PANTHER" id="PTHR33798">
    <property type="entry name" value="FLAVOPROTEIN OXYGENASE"/>
    <property type="match status" value="1"/>
</dbReference>
<dbReference type="InterPro" id="IPR012349">
    <property type="entry name" value="Split_barrel_FMN-bd"/>
</dbReference>
<dbReference type="InParanoid" id="Q7UYR8"/>
<dbReference type="GO" id="GO:0010181">
    <property type="term" value="F:FMN binding"/>
    <property type="evidence" value="ECO:0007669"/>
    <property type="project" value="InterPro"/>
</dbReference>
<dbReference type="KEGG" id="rba:RB423"/>
<accession>Q7UYR8</accession>
<dbReference type="HOGENOM" id="CLU_059021_3_1_0"/>
<gene>
    <name evidence="6" type="ordered locus">RB423</name>
</gene>
<sequence length="216" mass="23284">MRFGNARTAIAFDKATERHMIIDPNDVSIGAVYESMVALITPRPIAWVSTLSADGIANLAPYSFFGGVGANPPTVMFCPVNRLDGTPKDTLANVRANGQFVVNVVTEEFAETMKQSAADVRPDEDEFVLTGLQKAPSVKVEVPRVADVVAAMECEMLTSMQLGPGRGGANLVVGRIVSFYVADSVVGKNGLPDPEQIFTIGRMGGPRYTRTRDRFE</sequence>
<protein>
    <recommendedName>
        <fullName evidence="5">Flavin reductase like domain-containing protein</fullName>
    </recommendedName>
</protein>
<dbReference type="eggNOG" id="COG1853">
    <property type="taxonomic scope" value="Bacteria"/>
</dbReference>
<organism evidence="6 7">
    <name type="scientific">Rhodopirellula baltica (strain DSM 10527 / NCIMB 13988 / SH1)</name>
    <dbReference type="NCBI Taxonomy" id="243090"/>
    <lineage>
        <taxon>Bacteria</taxon>
        <taxon>Pseudomonadati</taxon>
        <taxon>Planctomycetota</taxon>
        <taxon>Planctomycetia</taxon>
        <taxon>Pirellulales</taxon>
        <taxon>Pirellulaceae</taxon>
        <taxon>Rhodopirellula</taxon>
    </lineage>
</organism>
<dbReference type="InterPro" id="IPR002563">
    <property type="entry name" value="Flavin_Rdtase-like_dom"/>
</dbReference>
<reference evidence="6 7" key="1">
    <citation type="journal article" date="2003" name="Proc. Natl. Acad. Sci. U.S.A.">
        <title>Complete genome sequence of the marine planctomycete Pirellula sp. strain 1.</title>
        <authorList>
            <person name="Gloeckner F.O."/>
            <person name="Kube M."/>
            <person name="Bauer M."/>
            <person name="Teeling H."/>
            <person name="Lombardot T."/>
            <person name="Ludwig W."/>
            <person name="Gade D."/>
            <person name="Beck A."/>
            <person name="Borzym K."/>
            <person name="Heitmann K."/>
            <person name="Rabus R."/>
            <person name="Schlesner H."/>
            <person name="Amann R."/>
            <person name="Reinhardt R."/>
        </authorList>
    </citation>
    <scope>NUCLEOTIDE SEQUENCE [LARGE SCALE GENOMIC DNA]</scope>
    <source>
        <strain evidence="7">DSM 10527 / NCIMB 13988 / SH1</strain>
    </source>
</reference>
<keyword evidence="3" id="KW-0288">FMN</keyword>
<evidence type="ECO:0000256" key="2">
    <source>
        <dbReference type="ARBA" id="ARBA00022630"/>
    </source>
</evidence>
<evidence type="ECO:0000256" key="4">
    <source>
        <dbReference type="ARBA" id="ARBA00038054"/>
    </source>
</evidence>
<dbReference type="OrthoDB" id="9794638at2"/>
<comment type="similarity">
    <text evidence="4">Belongs to the flavoredoxin family.</text>
</comment>
<proteinExistence type="inferred from homology"/>
<dbReference type="PATRIC" id="fig|243090.15.peg.215"/>
<dbReference type="Gene3D" id="2.30.110.10">
    <property type="entry name" value="Electron Transport, Fmn-binding Protein, Chain A"/>
    <property type="match status" value="1"/>
</dbReference>
<evidence type="ECO:0000313" key="6">
    <source>
        <dbReference type="EMBL" id="CAD71573.1"/>
    </source>
</evidence>
<keyword evidence="2" id="KW-0285">Flavoprotein</keyword>
<name>Q7UYR8_RHOBA</name>
<dbReference type="STRING" id="243090.RB423"/>
<evidence type="ECO:0000256" key="3">
    <source>
        <dbReference type="ARBA" id="ARBA00022643"/>
    </source>
</evidence>
<evidence type="ECO:0000313" key="7">
    <source>
        <dbReference type="Proteomes" id="UP000001025"/>
    </source>
</evidence>
<dbReference type="PANTHER" id="PTHR33798:SF5">
    <property type="entry name" value="FLAVIN REDUCTASE LIKE DOMAIN-CONTAINING PROTEIN"/>
    <property type="match status" value="1"/>
</dbReference>
<dbReference type="Pfam" id="PF01613">
    <property type="entry name" value="Flavin_Reduct"/>
    <property type="match status" value="1"/>
</dbReference>
<dbReference type="Proteomes" id="UP000001025">
    <property type="component" value="Chromosome"/>
</dbReference>
<dbReference type="AlphaFoldDB" id="Q7UYR8"/>
<dbReference type="EMBL" id="BX294133">
    <property type="protein sequence ID" value="CAD71573.1"/>
    <property type="molecule type" value="Genomic_DNA"/>
</dbReference>
<evidence type="ECO:0000259" key="5">
    <source>
        <dbReference type="SMART" id="SM00903"/>
    </source>
</evidence>
<dbReference type="SMART" id="SM00903">
    <property type="entry name" value="Flavin_Reduct"/>
    <property type="match status" value="1"/>
</dbReference>
<feature type="domain" description="Flavin reductase like" evidence="5">
    <location>
        <begin position="38"/>
        <end position="191"/>
    </location>
</feature>
<dbReference type="SUPFAM" id="SSF50475">
    <property type="entry name" value="FMN-binding split barrel"/>
    <property type="match status" value="1"/>
</dbReference>
<evidence type="ECO:0000256" key="1">
    <source>
        <dbReference type="ARBA" id="ARBA00001917"/>
    </source>
</evidence>
<comment type="cofactor">
    <cofactor evidence="1">
        <name>FMN</name>
        <dbReference type="ChEBI" id="CHEBI:58210"/>
    </cofactor>
</comment>
<keyword evidence="7" id="KW-1185">Reference proteome</keyword>
<dbReference type="GO" id="GO:0016646">
    <property type="term" value="F:oxidoreductase activity, acting on the CH-NH group of donors, NAD or NADP as acceptor"/>
    <property type="evidence" value="ECO:0007669"/>
    <property type="project" value="UniProtKB-ARBA"/>
</dbReference>